<sequence>MELDQLLNDLSAKNADEFKSMPEVVDGGDNVDVGKLPIQARKWTRINDIVAVVADLKSSTQLGTGSKAASTASIYEAGTGGLVKIYDTFDADFVQIQGDGAFALFWGDGRFERAACAGITVKTFSLDLVEKIEAKWPNKPKTGFKVGIASGRVLVKRVGTPRNPAQQEPIWAGKPVNYAAKAAQSADSHELVVTGSVWDQFEKNDYLAFTCPCGDGPSDTLWKDFEIDRLQTDAAEAQGRKLFSAWCSVCGTEFCDAILQGKKRRDDVSELRQARNQKQMANALWFKAKRERADRIARREGSRR</sequence>
<evidence type="ECO:0000313" key="2">
    <source>
        <dbReference type="Proteomes" id="UP000216246"/>
    </source>
</evidence>
<dbReference type="Gene3D" id="3.30.70.1230">
    <property type="entry name" value="Nucleotide cyclase"/>
    <property type="match status" value="1"/>
</dbReference>
<dbReference type="RefSeq" id="WP_095576520.1">
    <property type="nucleotide sequence ID" value="NZ_CP023147.1"/>
</dbReference>
<dbReference type="KEGG" id="mmal:CKJ54_03355"/>
<reference evidence="1 2" key="1">
    <citation type="submission" date="2017-08" db="EMBL/GenBank/DDBJ databases">
        <title>Phylogentic analysis of Mycobacterium avium complex whole genomes.</title>
        <authorList>
            <person name="Caverly L.J."/>
            <person name="Spilker T."/>
            <person name="LiPuma J."/>
        </authorList>
    </citation>
    <scope>NUCLEOTIDE SEQUENCE [LARGE SCALE GENOMIC DNA]</scope>
    <source>
        <strain evidence="1 2">FLAC0026</strain>
    </source>
</reference>
<proteinExistence type="predicted"/>
<dbReference type="EMBL" id="CP023147">
    <property type="protein sequence ID" value="ASW89044.1"/>
    <property type="molecule type" value="Genomic_DNA"/>
</dbReference>
<dbReference type="InterPro" id="IPR029787">
    <property type="entry name" value="Nucleotide_cyclase"/>
</dbReference>
<dbReference type="Proteomes" id="UP000216246">
    <property type="component" value="Chromosome"/>
</dbReference>
<dbReference type="SUPFAM" id="SSF55073">
    <property type="entry name" value="Nucleotide cyclase"/>
    <property type="match status" value="1"/>
</dbReference>
<evidence type="ECO:0008006" key="3">
    <source>
        <dbReference type="Google" id="ProtNLM"/>
    </source>
</evidence>
<protein>
    <recommendedName>
        <fullName evidence="3">Guanylate cyclase domain-containing protein</fullName>
    </recommendedName>
</protein>
<name>A0AAC9VRB1_9MYCO</name>
<evidence type="ECO:0000313" key="1">
    <source>
        <dbReference type="EMBL" id="ASW89044.1"/>
    </source>
</evidence>
<accession>A0AAC9VRB1</accession>
<gene>
    <name evidence="1" type="ORF">CKJ54_03355</name>
</gene>
<organism evidence="1 2">
    <name type="scientific">Mycobacterium marseillense</name>
    <dbReference type="NCBI Taxonomy" id="701042"/>
    <lineage>
        <taxon>Bacteria</taxon>
        <taxon>Bacillati</taxon>
        <taxon>Actinomycetota</taxon>
        <taxon>Actinomycetes</taxon>
        <taxon>Mycobacteriales</taxon>
        <taxon>Mycobacteriaceae</taxon>
        <taxon>Mycobacterium</taxon>
        <taxon>Mycobacterium avium complex (MAC)</taxon>
    </lineage>
</organism>
<dbReference type="AlphaFoldDB" id="A0AAC9VRB1"/>